<organism evidence="1 2">
    <name type="scientific">Jatrophihabitans telluris</name>
    <dbReference type="NCBI Taxonomy" id="2038343"/>
    <lineage>
        <taxon>Bacteria</taxon>
        <taxon>Bacillati</taxon>
        <taxon>Actinomycetota</taxon>
        <taxon>Actinomycetes</taxon>
        <taxon>Jatrophihabitantales</taxon>
        <taxon>Jatrophihabitantaceae</taxon>
        <taxon>Jatrophihabitans</taxon>
    </lineage>
</organism>
<name>A0ABY4QY65_9ACTN</name>
<keyword evidence="2" id="KW-1185">Reference proteome</keyword>
<reference evidence="1" key="1">
    <citation type="journal article" date="2018" name="Int. J. Syst. Evol. Microbiol.">
        <title>Jatrophihabitans telluris sp. nov., isolated from sediment soil of lava forest wetlands and the emended description of the genus Jatrophihabitans.</title>
        <authorList>
            <person name="Lee K.C."/>
            <person name="Suh M.K."/>
            <person name="Eom M.K."/>
            <person name="Kim K.K."/>
            <person name="Kim J.S."/>
            <person name="Kim D.S."/>
            <person name="Ko S.H."/>
            <person name="Shin Y.K."/>
            <person name="Lee J.S."/>
        </authorList>
    </citation>
    <scope>NUCLEOTIDE SEQUENCE</scope>
    <source>
        <strain evidence="1">N237</strain>
    </source>
</reference>
<proteinExistence type="predicted"/>
<reference evidence="1" key="2">
    <citation type="submission" date="2022-05" db="EMBL/GenBank/DDBJ databases">
        <authorList>
            <person name="Kim J.-S."/>
            <person name="Lee K."/>
            <person name="Suh M."/>
            <person name="Eom M."/>
            <person name="Kim J.-S."/>
            <person name="Kim D.-S."/>
            <person name="Ko S.-H."/>
            <person name="Shin Y."/>
            <person name="Lee J.-S."/>
        </authorList>
    </citation>
    <scope>NUCLEOTIDE SEQUENCE</scope>
    <source>
        <strain evidence="1">N237</strain>
    </source>
</reference>
<dbReference type="RefSeq" id="WP_249771584.1">
    <property type="nucleotide sequence ID" value="NZ_CP097332.1"/>
</dbReference>
<accession>A0ABY4QY65</accession>
<protein>
    <submittedName>
        <fullName evidence="1">Uncharacterized protein</fullName>
    </submittedName>
</protein>
<evidence type="ECO:0000313" key="1">
    <source>
        <dbReference type="EMBL" id="UQX88258.1"/>
    </source>
</evidence>
<dbReference type="Proteomes" id="UP001056336">
    <property type="component" value="Chromosome"/>
</dbReference>
<gene>
    <name evidence="1" type="ORF">M6D93_18515</name>
</gene>
<evidence type="ECO:0000313" key="2">
    <source>
        <dbReference type="Proteomes" id="UP001056336"/>
    </source>
</evidence>
<dbReference type="EMBL" id="CP097332">
    <property type="protein sequence ID" value="UQX88258.1"/>
    <property type="molecule type" value="Genomic_DNA"/>
</dbReference>
<sequence>MASRIGLAVDAARLARSSQQYYAIVERLAEQDAELHLYDLTDGIQLLFLEYGLRHV</sequence>